<evidence type="ECO:0000313" key="1">
    <source>
        <dbReference type="EMBL" id="PWR13908.1"/>
    </source>
</evidence>
<dbReference type="Proteomes" id="UP000246050">
    <property type="component" value="Unassembled WGS sequence"/>
</dbReference>
<proteinExistence type="predicted"/>
<protein>
    <submittedName>
        <fullName evidence="1">Uncharacterized protein</fullName>
    </submittedName>
</protein>
<dbReference type="RefSeq" id="WP_109802847.1">
    <property type="nucleotide sequence ID" value="NZ_QGKS01000253.1"/>
</dbReference>
<gene>
    <name evidence="1" type="ORF">DKT69_18875</name>
</gene>
<dbReference type="OrthoDB" id="3403253at2"/>
<organism evidence="1 2">
    <name type="scientific">Micromonospora sicca</name>
    <dbReference type="NCBI Taxonomy" id="2202420"/>
    <lineage>
        <taxon>Bacteria</taxon>
        <taxon>Bacillati</taxon>
        <taxon>Actinomycetota</taxon>
        <taxon>Actinomycetes</taxon>
        <taxon>Micromonosporales</taxon>
        <taxon>Micromonosporaceae</taxon>
        <taxon>Micromonospora</taxon>
    </lineage>
</organism>
<reference evidence="1 2" key="1">
    <citation type="submission" date="2018-05" db="EMBL/GenBank/DDBJ databases">
        <title>Micromonosporas from Atacama Desert.</title>
        <authorList>
            <person name="Carro L."/>
            <person name="Golinska P."/>
            <person name="Klenk H.-P."/>
            <person name="Goodfellow M."/>
        </authorList>
    </citation>
    <scope>NUCLEOTIDE SEQUENCE [LARGE SCALE GENOMIC DNA]</scope>
    <source>
        <strain evidence="1 2">4G51</strain>
    </source>
</reference>
<evidence type="ECO:0000313" key="2">
    <source>
        <dbReference type="Proteomes" id="UP000246050"/>
    </source>
</evidence>
<dbReference type="AlphaFoldDB" id="A0A317DGM0"/>
<sequence>MCEAERHPKSVRDELLVRCRTERIEPPVAGRIDRIVRSALHRVEQALTVRVVDRLPVDVDSRLRALVAAEVPGDDAGDSVYRGLIQNRIRHRNGPPFPMGT</sequence>
<dbReference type="EMBL" id="QGKS01000253">
    <property type="protein sequence ID" value="PWR13908.1"/>
    <property type="molecule type" value="Genomic_DNA"/>
</dbReference>
<name>A0A317DGM0_9ACTN</name>
<accession>A0A317DGM0</accession>
<comment type="caution">
    <text evidence="1">The sequence shown here is derived from an EMBL/GenBank/DDBJ whole genome shotgun (WGS) entry which is preliminary data.</text>
</comment>